<dbReference type="InterPro" id="IPR013094">
    <property type="entry name" value="AB_hydrolase_3"/>
</dbReference>
<dbReference type="Proteomes" id="UP000199155">
    <property type="component" value="Unassembled WGS sequence"/>
</dbReference>
<sequence>MNITRIPATPDPATAAAEVAAALQGIASLDLSLPPGADGAGELPELDAPGVWVAAAGASLANGVIVYAHGGSFVSRMPELIARYAHRLSAATARPVFVSHYRLAPADPYPAPLDDVVRAYEQLLTAGVPASSIALLGESSGGALVLSALLRLKETGRDLPATALTISPLTDFTLAAPSIDEAREPGVDRALLTRITEAYLAGAPRDEPPQSPYHGDLGALPPLLMLVGGAEAFLDDTLRFARAASAAGTKVEVDLHESLTHAFQITALTPQSPTGERLLARMAGWIDERLGDGASRARPAGA</sequence>
<dbReference type="InterPro" id="IPR029058">
    <property type="entry name" value="AB_hydrolase_fold"/>
</dbReference>
<evidence type="ECO:0000259" key="2">
    <source>
        <dbReference type="Pfam" id="PF07859"/>
    </source>
</evidence>
<organism evidence="3 4">
    <name type="scientific">Streptomyces indicus</name>
    <dbReference type="NCBI Taxonomy" id="417292"/>
    <lineage>
        <taxon>Bacteria</taxon>
        <taxon>Bacillati</taxon>
        <taxon>Actinomycetota</taxon>
        <taxon>Actinomycetes</taxon>
        <taxon>Kitasatosporales</taxon>
        <taxon>Streptomycetaceae</taxon>
        <taxon>Streptomyces</taxon>
    </lineage>
</organism>
<dbReference type="InterPro" id="IPR050300">
    <property type="entry name" value="GDXG_lipolytic_enzyme"/>
</dbReference>
<proteinExistence type="predicted"/>
<dbReference type="RefSeq" id="WP_176953826.1">
    <property type="nucleotide sequence ID" value="NZ_FNFF01000007.1"/>
</dbReference>
<dbReference type="Gene3D" id="3.40.50.1820">
    <property type="entry name" value="alpha/beta hydrolase"/>
    <property type="match status" value="1"/>
</dbReference>
<dbReference type="PANTHER" id="PTHR48081">
    <property type="entry name" value="AB HYDROLASE SUPERFAMILY PROTEIN C4A8.06C"/>
    <property type="match status" value="1"/>
</dbReference>
<evidence type="ECO:0000313" key="3">
    <source>
        <dbReference type="EMBL" id="SDK40345.1"/>
    </source>
</evidence>
<keyword evidence="1" id="KW-0378">Hydrolase</keyword>
<dbReference type="GO" id="GO:0016787">
    <property type="term" value="F:hydrolase activity"/>
    <property type="evidence" value="ECO:0007669"/>
    <property type="project" value="UniProtKB-KW"/>
</dbReference>
<name>A0A1G9BNB4_9ACTN</name>
<evidence type="ECO:0000256" key="1">
    <source>
        <dbReference type="ARBA" id="ARBA00022801"/>
    </source>
</evidence>
<evidence type="ECO:0000313" key="4">
    <source>
        <dbReference type="Proteomes" id="UP000199155"/>
    </source>
</evidence>
<keyword evidence="4" id="KW-1185">Reference proteome</keyword>
<keyword evidence="3" id="KW-0456">Lyase</keyword>
<protein>
    <submittedName>
        <fullName evidence="3">Virginiamycin B lyase</fullName>
    </submittedName>
</protein>
<dbReference type="SUPFAM" id="SSF53474">
    <property type="entry name" value="alpha/beta-Hydrolases"/>
    <property type="match status" value="1"/>
</dbReference>
<reference evidence="3 4" key="1">
    <citation type="submission" date="2016-10" db="EMBL/GenBank/DDBJ databases">
        <authorList>
            <person name="de Groot N.N."/>
        </authorList>
    </citation>
    <scope>NUCLEOTIDE SEQUENCE [LARGE SCALE GENOMIC DNA]</scope>
    <source>
        <strain evidence="3 4">CGMCC 4.5727</strain>
    </source>
</reference>
<dbReference type="Pfam" id="PF07859">
    <property type="entry name" value="Abhydrolase_3"/>
    <property type="match status" value="1"/>
</dbReference>
<dbReference type="AlphaFoldDB" id="A0A1G9BNB4"/>
<feature type="domain" description="Alpha/beta hydrolase fold-3" evidence="2">
    <location>
        <begin position="65"/>
        <end position="264"/>
    </location>
</feature>
<dbReference type="GO" id="GO:0016829">
    <property type="term" value="F:lyase activity"/>
    <property type="evidence" value="ECO:0007669"/>
    <property type="project" value="UniProtKB-KW"/>
</dbReference>
<dbReference type="PANTHER" id="PTHR48081:SF8">
    <property type="entry name" value="ALPHA_BETA HYDROLASE FOLD-3 DOMAIN-CONTAINING PROTEIN-RELATED"/>
    <property type="match status" value="1"/>
</dbReference>
<dbReference type="STRING" id="417292.SAMN05421806_107127"/>
<accession>A0A1G9BNB4</accession>
<gene>
    <name evidence="3" type="ORF">SAMN05421806_107127</name>
</gene>
<dbReference type="EMBL" id="FNFF01000007">
    <property type="protein sequence ID" value="SDK40345.1"/>
    <property type="molecule type" value="Genomic_DNA"/>
</dbReference>